<keyword evidence="3" id="KW-1185">Reference proteome</keyword>
<evidence type="ECO:0000313" key="2">
    <source>
        <dbReference type="EMBL" id="KAK3241537.1"/>
    </source>
</evidence>
<comment type="caution">
    <text evidence="2">The sequence shown here is derived from an EMBL/GenBank/DDBJ whole genome shotgun (WGS) entry which is preliminary data.</text>
</comment>
<organism evidence="2 3">
    <name type="scientific">Cymbomonas tetramitiformis</name>
    <dbReference type="NCBI Taxonomy" id="36881"/>
    <lineage>
        <taxon>Eukaryota</taxon>
        <taxon>Viridiplantae</taxon>
        <taxon>Chlorophyta</taxon>
        <taxon>Pyramimonadophyceae</taxon>
        <taxon>Pyramimonadales</taxon>
        <taxon>Pyramimonadaceae</taxon>
        <taxon>Cymbomonas</taxon>
    </lineage>
</organism>
<dbReference type="AlphaFoldDB" id="A0AAE0EVG6"/>
<feature type="region of interest" description="Disordered" evidence="1">
    <location>
        <begin position="236"/>
        <end position="265"/>
    </location>
</feature>
<gene>
    <name evidence="2" type="ORF">CYMTET_48707</name>
</gene>
<proteinExistence type="predicted"/>
<name>A0AAE0EVG6_9CHLO</name>
<protein>
    <submittedName>
        <fullName evidence="2">Uncharacterized protein</fullName>
    </submittedName>
</protein>
<dbReference type="Proteomes" id="UP001190700">
    <property type="component" value="Unassembled WGS sequence"/>
</dbReference>
<evidence type="ECO:0000256" key="1">
    <source>
        <dbReference type="SAM" id="MobiDB-lite"/>
    </source>
</evidence>
<accession>A0AAE0EVG6</accession>
<dbReference type="EMBL" id="LGRX02033374">
    <property type="protein sequence ID" value="KAK3241537.1"/>
    <property type="molecule type" value="Genomic_DNA"/>
</dbReference>
<sequence>MEWDINIFKCFPSNGMSVASTEFMVTQLAIEWAQARPFVDPCFDCFRRDMPLHASTRPGYIAWVQSFLPDAFPTMVDCPKAAVPPQITITDVEAQEFLRDLFLVPCNAPRVQRFFALATANPADYQLQLQYGDEPTPLPAHVVEELSKQREYIAKLEAEVAFRTQEDLKLESEVLCSEDSEATKENERIEMECDEVGGVWLHDLDEEVQSDSTPAVQIGRGVLGEHPENVRFSAQQKFGRQQARRPALNSGSGNRPTLRPPKFIPPTLRRGNTWEGVIVPKRRRTDLPRRVNGNWFNLMYVLPAHDTKTAFYSTLPWQYAALRCILGPVCKGELIGDYLCGIDSRVELELAKFSPSRIVLRDKQHIIDSARRLNVLEADTLHMAKGCVCVSSLPYTNTALFLERRMYCRAKLVIVKLLDSYKRVTNNDRRQALEEHLVLRISLGPARYPPYKTAFGQPESWFIYLPPTPQAGSIAREISKSCDAFLQRVVTLLKSVEAFLYTVNDSACTRWRNPSTAKATWRWQRSTGRTCNALGAGLGMFDTPHNFMTGKGVCMAPVADRKSLRPWVLQVYTMMHQVLQIVDPEFAEGEHYCMQVARSDDAEAHQVRRHKEAKDITHQYLCALGNFSGTTLRQYSETGRKHFNMDTQLRFVRMDGRIDHEVIYNDFKGVRFGLVFYKSYDPMIEKPATVCVASGKRCRV</sequence>
<evidence type="ECO:0000313" key="3">
    <source>
        <dbReference type="Proteomes" id="UP001190700"/>
    </source>
</evidence>
<reference evidence="2 3" key="1">
    <citation type="journal article" date="2015" name="Genome Biol. Evol.">
        <title>Comparative Genomics of a Bacterivorous Green Alga Reveals Evolutionary Causalities and Consequences of Phago-Mixotrophic Mode of Nutrition.</title>
        <authorList>
            <person name="Burns J.A."/>
            <person name="Paasch A."/>
            <person name="Narechania A."/>
            <person name="Kim E."/>
        </authorList>
    </citation>
    <scope>NUCLEOTIDE SEQUENCE [LARGE SCALE GENOMIC DNA]</scope>
    <source>
        <strain evidence="2 3">PLY_AMNH</strain>
    </source>
</reference>